<dbReference type="PANTHER" id="PTHR11241:SF0">
    <property type="entry name" value="DEOXYURIDINE 5'-TRIPHOSPHATE NUCLEOTIDOHYDROLASE"/>
    <property type="match status" value="1"/>
</dbReference>
<gene>
    <name evidence="7" type="ORF">SAMN05192586_12217</name>
</gene>
<dbReference type="InterPro" id="IPR033704">
    <property type="entry name" value="dUTPase_trimeric"/>
</dbReference>
<sequence>MPQEGHSPLAPGSILRYYTGMHTPHPAPEPLVPTAAFEVDVAFVRPAAREMYVPAPATCLAPATAQAVGLDLRACLEADEAVVQPGARLLTPTGLSVQPRDANVAGFIYSRSGLGARDGLTVAQGVGVIDPDYTGEILVYLLNTSEKPLRVRRGDRVAQLIFQPVARPCWREVPSLAPTARGAGGFGHTGR</sequence>
<dbReference type="Gene3D" id="2.70.40.10">
    <property type="match status" value="1"/>
</dbReference>
<keyword evidence="8" id="KW-1185">Reference proteome</keyword>
<evidence type="ECO:0000256" key="3">
    <source>
        <dbReference type="ARBA" id="ARBA00022801"/>
    </source>
</evidence>
<dbReference type="EC" id="3.6.1.23" evidence="2"/>
<dbReference type="CDD" id="cd07557">
    <property type="entry name" value="trimeric_dUTPase"/>
    <property type="match status" value="1"/>
</dbReference>
<dbReference type="EMBL" id="FNBX01000022">
    <property type="protein sequence ID" value="SDF99180.1"/>
    <property type="molecule type" value="Genomic_DNA"/>
</dbReference>
<organism evidence="7 8">
    <name type="scientific">Desulfovibrio legallii</name>
    <dbReference type="NCBI Taxonomy" id="571438"/>
    <lineage>
        <taxon>Bacteria</taxon>
        <taxon>Pseudomonadati</taxon>
        <taxon>Thermodesulfobacteriota</taxon>
        <taxon>Desulfovibrionia</taxon>
        <taxon>Desulfovibrionales</taxon>
        <taxon>Desulfovibrionaceae</taxon>
        <taxon>Desulfovibrio</taxon>
    </lineage>
</organism>
<accession>A0A1G7QNH1</accession>
<dbReference type="GO" id="GO:0046081">
    <property type="term" value="P:dUTP catabolic process"/>
    <property type="evidence" value="ECO:0007669"/>
    <property type="project" value="InterPro"/>
</dbReference>
<dbReference type="GO" id="GO:0000287">
    <property type="term" value="F:magnesium ion binding"/>
    <property type="evidence" value="ECO:0007669"/>
    <property type="project" value="InterPro"/>
</dbReference>
<dbReference type="PANTHER" id="PTHR11241">
    <property type="entry name" value="DEOXYURIDINE 5'-TRIPHOSPHATE NUCLEOTIDOHYDROLASE"/>
    <property type="match status" value="1"/>
</dbReference>
<dbReference type="NCBIfam" id="TIGR00576">
    <property type="entry name" value="dut"/>
    <property type="match status" value="1"/>
</dbReference>
<dbReference type="Proteomes" id="UP000199355">
    <property type="component" value="Unassembled WGS sequence"/>
</dbReference>
<evidence type="ECO:0000256" key="4">
    <source>
        <dbReference type="ARBA" id="ARBA00023080"/>
    </source>
</evidence>
<dbReference type="InterPro" id="IPR036157">
    <property type="entry name" value="dUTPase-like_sf"/>
</dbReference>
<feature type="domain" description="dUTPase-like" evidence="6">
    <location>
        <begin position="57"/>
        <end position="190"/>
    </location>
</feature>
<evidence type="ECO:0000259" key="6">
    <source>
        <dbReference type="Pfam" id="PF00692"/>
    </source>
</evidence>
<evidence type="ECO:0000256" key="2">
    <source>
        <dbReference type="ARBA" id="ARBA00012379"/>
    </source>
</evidence>
<keyword evidence="4" id="KW-0546">Nucleotide metabolism</keyword>
<dbReference type="AlphaFoldDB" id="A0A1G7QNH1"/>
<dbReference type="GO" id="GO:0004170">
    <property type="term" value="F:dUTP diphosphatase activity"/>
    <property type="evidence" value="ECO:0007669"/>
    <property type="project" value="UniProtKB-EC"/>
</dbReference>
<name>A0A1G7QNH1_9BACT</name>
<reference evidence="8" key="1">
    <citation type="submission" date="2016-10" db="EMBL/GenBank/DDBJ databases">
        <authorList>
            <person name="Varghese N."/>
            <person name="Submissions S."/>
        </authorList>
    </citation>
    <scope>NUCLEOTIDE SEQUENCE [LARGE SCALE GENOMIC DNA]</scope>
    <source>
        <strain evidence="8">KHC7</strain>
    </source>
</reference>
<dbReference type="SUPFAM" id="SSF51283">
    <property type="entry name" value="dUTPase-like"/>
    <property type="match status" value="1"/>
</dbReference>
<dbReference type="InterPro" id="IPR029054">
    <property type="entry name" value="dUTPase-like"/>
</dbReference>
<proteinExistence type="inferred from homology"/>
<dbReference type="NCBIfam" id="NF001862">
    <property type="entry name" value="PRK00601.1"/>
    <property type="match status" value="1"/>
</dbReference>
<dbReference type="InterPro" id="IPR008181">
    <property type="entry name" value="dUTPase"/>
</dbReference>
<evidence type="ECO:0000256" key="1">
    <source>
        <dbReference type="ARBA" id="ARBA00006581"/>
    </source>
</evidence>
<comment type="similarity">
    <text evidence="1">Belongs to the dUTPase family.</text>
</comment>
<dbReference type="Pfam" id="PF00692">
    <property type="entry name" value="dUTPase"/>
    <property type="match status" value="1"/>
</dbReference>
<evidence type="ECO:0000256" key="5">
    <source>
        <dbReference type="ARBA" id="ARBA00047686"/>
    </source>
</evidence>
<dbReference type="STRING" id="571438.SAMN05192586_12217"/>
<dbReference type="GO" id="GO:0006226">
    <property type="term" value="P:dUMP biosynthetic process"/>
    <property type="evidence" value="ECO:0007669"/>
    <property type="project" value="InterPro"/>
</dbReference>
<protein>
    <recommendedName>
        <fullName evidence="2">dUTP diphosphatase</fullName>
        <ecNumber evidence="2">3.6.1.23</ecNumber>
    </recommendedName>
</protein>
<comment type="catalytic activity">
    <reaction evidence="5">
        <text>dUTP + H2O = dUMP + diphosphate + H(+)</text>
        <dbReference type="Rhea" id="RHEA:10248"/>
        <dbReference type="ChEBI" id="CHEBI:15377"/>
        <dbReference type="ChEBI" id="CHEBI:15378"/>
        <dbReference type="ChEBI" id="CHEBI:33019"/>
        <dbReference type="ChEBI" id="CHEBI:61555"/>
        <dbReference type="ChEBI" id="CHEBI:246422"/>
        <dbReference type="EC" id="3.6.1.23"/>
    </reaction>
</comment>
<keyword evidence="3" id="KW-0378">Hydrolase</keyword>
<evidence type="ECO:0000313" key="7">
    <source>
        <dbReference type="EMBL" id="SDF99180.1"/>
    </source>
</evidence>
<evidence type="ECO:0000313" key="8">
    <source>
        <dbReference type="Proteomes" id="UP000199355"/>
    </source>
</evidence>